<feature type="region of interest" description="Disordered" evidence="1">
    <location>
        <begin position="33"/>
        <end position="59"/>
    </location>
</feature>
<keyword evidence="4" id="KW-1185">Reference proteome</keyword>
<dbReference type="Proteomes" id="UP001259832">
    <property type="component" value="Unassembled WGS sequence"/>
</dbReference>
<evidence type="ECO:0000313" key="4">
    <source>
        <dbReference type="Proteomes" id="UP001259832"/>
    </source>
</evidence>
<comment type="caution">
    <text evidence="3">The sequence shown here is derived from an EMBL/GenBank/DDBJ whole genome shotgun (WGS) entry which is preliminary data.</text>
</comment>
<evidence type="ECO:0008006" key="5">
    <source>
        <dbReference type="Google" id="ProtNLM"/>
    </source>
</evidence>
<evidence type="ECO:0000256" key="2">
    <source>
        <dbReference type="SAM" id="SignalP"/>
    </source>
</evidence>
<keyword evidence="2" id="KW-0732">Signal</keyword>
<feature type="signal peptide" evidence="2">
    <location>
        <begin position="1"/>
        <end position="19"/>
    </location>
</feature>
<accession>A0AAD9GPQ4</accession>
<dbReference type="EMBL" id="JASMQC010000010">
    <property type="protein sequence ID" value="KAK1942088.1"/>
    <property type="molecule type" value="Genomic_DNA"/>
</dbReference>
<name>A0AAD9GPQ4_9STRA</name>
<organism evidence="3 4">
    <name type="scientific">Phytophthora citrophthora</name>
    <dbReference type="NCBI Taxonomy" id="4793"/>
    <lineage>
        <taxon>Eukaryota</taxon>
        <taxon>Sar</taxon>
        <taxon>Stramenopiles</taxon>
        <taxon>Oomycota</taxon>
        <taxon>Peronosporomycetes</taxon>
        <taxon>Peronosporales</taxon>
        <taxon>Peronosporaceae</taxon>
        <taxon>Phytophthora</taxon>
    </lineage>
</organism>
<gene>
    <name evidence="3" type="ORF">P3T76_006410</name>
</gene>
<protein>
    <recommendedName>
        <fullName evidence="5">RxLR effector protein</fullName>
    </recommendedName>
</protein>
<dbReference type="AlphaFoldDB" id="A0AAD9GPQ4"/>
<feature type="chain" id="PRO_5041907679" description="RxLR effector protein" evidence="2">
    <location>
        <begin position="20"/>
        <end position="59"/>
    </location>
</feature>
<evidence type="ECO:0000256" key="1">
    <source>
        <dbReference type="SAM" id="MobiDB-lite"/>
    </source>
</evidence>
<proteinExistence type="predicted"/>
<feature type="compositionally biased region" description="Low complexity" evidence="1">
    <location>
        <begin position="33"/>
        <end position="48"/>
    </location>
</feature>
<evidence type="ECO:0000313" key="3">
    <source>
        <dbReference type="EMBL" id="KAK1942088.1"/>
    </source>
</evidence>
<sequence length="59" mass="5875">MRVYALLMAAAAVVAPAMAGSSIYALGTLQTSTASSQATTTSGSTSSSLPTVELDYTTV</sequence>
<reference evidence="3" key="1">
    <citation type="submission" date="2023-08" db="EMBL/GenBank/DDBJ databases">
        <title>Reference Genome Resource for the Citrus Pathogen Phytophthora citrophthora.</title>
        <authorList>
            <person name="Moller H."/>
            <person name="Coetzee B."/>
            <person name="Rose L.J."/>
            <person name="Van Niekerk J.M."/>
        </authorList>
    </citation>
    <scope>NUCLEOTIDE SEQUENCE</scope>
    <source>
        <strain evidence="3">STE-U-9442</strain>
    </source>
</reference>